<proteinExistence type="predicted"/>
<gene>
    <name evidence="5" type="ORF">AB0759_24735</name>
</gene>
<dbReference type="Gene3D" id="1.10.10.60">
    <property type="entry name" value="Homeodomain-like"/>
    <property type="match status" value="4"/>
</dbReference>
<evidence type="ECO:0000256" key="1">
    <source>
        <dbReference type="ARBA" id="ARBA00023015"/>
    </source>
</evidence>
<evidence type="ECO:0000313" key="6">
    <source>
        <dbReference type="Proteomes" id="UP001628874"/>
    </source>
</evidence>
<feature type="domain" description="HTH araC/xylS-type" evidence="4">
    <location>
        <begin position="200"/>
        <end position="298"/>
    </location>
</feature>
<dbReference type="PANTHER" id="PTHR46796">
    <property type="entry name" value="HTH-TYPE TRANSCRIPTIONAL ACTIVATOR RHAS-RELATED"/>
    <property type="match status" value="1"/>
</dbReference>
<dbReference type="InterPro" id="IPR018060">
    <property type="entry name" value="HTH_AraC"/>
</dbReference>
<keyword evidence="2" id="KW-0238">DNA-binding</keyword>
<dbReference type="Pfam" id="PF12833">
    <property type="entry name" value="HTH_18"/>
    <property type="match status" value="2"/>
</dbReference>
<dbReference type="PROSITE" id="PS01124">
    <property type="entry name" value="HTH_ARAC_FAMILY_2"/>
    <property type="match status" value="2"/>
</dbReference>
<organism evidence="5 6">
    <name type="scientific">Scytonema tolypothrichoides VB-61278_2</name>
    <dbReference type="NCBI Taxonomy" id="3232314"/>
    <lineage>
        <taxon>Bacteria</taxon>
        <taxon>Bacillati</taxon>
        <taxon>Cyanobacteriota</taxon>
        <taxon>Cyanophyceae</taxon>
        <taxon>Nostocales</taxon>
        <taxon>Scytonemataceae</taxon>
        <taxon>Scytonema</taxon>
    </lineage>
</organism>
<dbReference type="SMART" id="SM00342">
    <property type="entry name" value="HTH_ARAC"/>
    <property type="match status" value="2"/>
</dbReference>
<dbReference type="InterPro" id="IPR050204">
    <property type="entry name" value="AraC_XylS_family_regulators"/>
</dbReference>
<dbReference type="RefSeq" id="WP_050045690.1">
    <property type="nucleotide sequence ID" value="NZ_JBFQGM010000010.1"/>
</dbReference>
<protein>
    <submittedName>
        <fullName evidence="5">Helix-turn-helix domain-containing protein</fullName>
    </submittedName>
</protein>
<feature type="domain" description="HTH araC/xylS-type" evidence="4">
    <location>
        <begin position="364"/>
        <end position="462"/>
    </location>
</feature>
<evidence type="ECO:0000256" key="2">
    <source>
        <dbReference type="ARBA" id="ARBA00023125"/>
    </source>
</evidence>
<accession>A0ABW8WSN9</accession>
<dbReference type="InterPro" id="IPR018062">
    <property type="entry name" value="HTH_AraC-typ_CS"/>
</dbReference>
<keyword evidence="1" id="KW-0805">Transcription regulation</keyword>
<evidence type="ECO:0000256" key="3">
    <source>
        <dbReference type="ARBA" id="ARBA00023163"/>
    </source>
</evidence>
<evidence type="ECO:0000259" key="4">
    <source>
        <dbReference type="PROSITE" id="PS01124"/>
    </source>
</evidence>
<dbReference type="SUPFAM" id="SSF46689">
    <property type="entry name" value="Homeodomain-like"/>
    <property type="match status" value="4"/>
</dbReference>
<sequence length="480" mass="55134">MLDAPKLTVDFTQKQSVSTILPRQPLLRSDELGWSGIYVQHHHQPASESPEHILNHHVIVHHPGWEMARSKRCLAGNRQQEDLIHGSCVIVPASVLHQVTWDRELEFTLLILEPAYLTQLAREMVDGDRVELIPQFAKLDPVISNIAFALKAELETNGIKGRLYVEAATTFLASHLLRHYCTHTHSFSEYSSGLSKYRLREAIAYIQEHLSEEISLGAIAQHLCMSQYYFCHLFKQSMGVSPYQYVLQQRIEKAKQLLKHKELSVTDVALKCGFTNQTHFTKHFRQLIGITPRAYQEHRFTQFDTAILTIGVALKSELETGSIERKRYAELANTFLAAHFLRDSCTRDRFLKAYTGKLPNHKLKQAIEYIEQHLGEKISLETIAQHLDISQCHFCHLFKQSMGVSPYQYVLQQRIEKAKHLLKQQKLTITNVALECGFANQTHFTKHFRKLTGTTPKAYRKQQSHSCQNLPSLMAQLQCC</sequence>
<reference evidence="5 6" key="1">
    <citation type="submission" date="2024-07" db="EMBL/GenBank/DDBJ databases">
        <authorList>
            <person name="Tripathy S."/>
        </authorList>
    </citation>
    <scope>NUCLEOTIDE SEQUENCE [LARGE SCALE GENOMIC DNA]</scope>
    <source>
        <strain evidence="5 6">VB-61278_2</strain>
    </source>
</reference>
<dbReference type="Proteomes" id="UP001628874">
    <property type="component" value="Unassembled WGS sequence"/>
</dbReference>
<keyword evidence="6" id="KW-1185">Reference proteome</keyword>
<dbReference type="PROSITE" id="PS00041">
    <property type="entry name" value="HTH_ARAC_FAMILY_1"/>
    <property type="match status" value="2"/>
</dbReference>
<name>A0ABW8WSN9_9CYAN</name>
<keyword evidence="3" id="KW-0804">Transcription</keyword>
<dbReference type="PRINTS" id="PR00032">
    <property type="entry name" value="HTHARAC"/>
</dbReference>
<dbReference type="PANTHER" id="PTHR46796:SF6">
    <property type="entry name" value="ARAC SUBFAMILY"/>
    <property type="match status" value="1"/>
</dbReference>
<comment type="caution">
    <text evidence="5">The sequence shown here is derived from an EMBL/GenBank/DDBJ whole genome shotgun (WGS) entry which is preliminary data.</text>
</comment>
<dbReference type="InterPro" id="IPR020449">
    <property type="entry name" value="Tscrpt_reg_AraC-type_HTH"/>
</dbReference>
<evidence type="ECO:0000313" key="5">
    <source>
        <dbReference type="EMBL" id="MFL9463820.1"/>
    </source>
</evidence>
<dbReference type="InterPro" id="IPR009057">
    <property type="entry name" value="Homeodomain-like_sf"/>
</dbReference>
<dbReference type="EMBL" id="JBFQGM010000010">
    <property type="protein sequence ID" value="MFL9463820.1"/>
    <property type="molecule type" value="Genomic_DNA"/>
</dbReference>